<keyword evidence="4" id="KW-0964">Secreted</keyword>
<dbReference type="EMBL" id="KK914754">
    <property type="protein sequence ID" value="KDP29312.1"/>
    <property type="molecule type" value="Genomic_DNA"/>
</dbReference>
<evidence type="ECO:0008006" key="13">
    <source>
        <dbReference type="Google" id="ProtNLM"/>
    </source>
</evidence>
<name>A0A067JZL5_JATCU</name>
<evidence type="ECO:0000256" key="4">
    <source>
        <dbReference type="ARBA" id="ARBA00022525"/>
    </source>
</evidence>
<evidence type="ECO:0000256" key="10">
    <source>
        <dbReference type="SAM" id="SignalP"/>
    </source>
</evidence>
<evidence type="ECO:0000256" key="3">
    <source>
        <dbReference type="ARBA" id="ARBA00022512"/>
    </source>
</evidence>
<evidence type="ECO:0000256" key="6">
    <source>
        <dbReference type="ARBA" id="ARBA00023295"/>
    </source>
</evidence>
<accession>A0A067JZL5</accession>
<dbReference type="GO" id="GO:0004650">
    <property type="term" value="F:polygalacturonase activity"/>
    <property type="evidence" value="ECO:0007669"/>
    <property type="project" value="InterPro"/>
</dbReference>
<evidence type="ECO:0000256" key="1">
    <source>
        <dbReference type="ARBA" id="ARBA00004191"/>
    </source>
</evidence>
<protein>
    <recommendedName>
        <fullName evidence="13">Polygalacturonase</fullName>
    </recommendedName>
</protein>
<evidence type="ECO:0000256" key="9">
    <source>
        <dbReference type="RuleBase" id="RU361169"/>
    </source>
</evidence>
<feature type="active site" evidence="8">
    <location>
        <position position="238"/>
    </location>
</feature>
<keyword evidence="10" id="KW-0732">Signal</keyword>
<dbReference type="Gene3D" id="2.160.20.10">
    <property type="entry name" value="Single-stranded right-handed beta-helix, Pectin lyase-like"/>
    <property type="match status" value="1"/>
</dbReference>
<dbReference type="OrthoDB" id="187139at2759"/>
<evidence type="ECO:0000313" key="12">
    <source>
        <dbReference type="Proteomes" id="UP000027138"/>
    </source>
</evidence>
<dbReference type="Proteomes" id="UP000027138">
    <property type="component" value="Unassembled WGS sequence"/>
</dbReference>
<feature type="signal peptide" evidence="10">
    <location>
        <begin position="1"/>
        <end position="21"/>
    </location>
</feature>
<evidence type="ECO:0000313" key="11">
    <source>
        <dbReference type="EMBL" id="KDP29312.1"/>
    </source>
</evidence>
<dbReference type="GO" id="GO:0005975">
    <property type="term" value="P:carbohydrate metabolic process"/>
    <property type="evidence" value="ECO:0007669"/>
    <property type="project" value="InterPro"/>
</dbReference>
<gene>
    <name evidence="11" type="ORF">JCGZ_19407</name>
</gene>
<dbReference type="InterPro" id="IPR006626">
    <property type="entry name" value="PbH1"/>
</dbReference>
<organism evidence="11 12">
    <name type="scientific">Jatropha curcas</name>
    <name type="common">Barbados nut</name>
    <dbReference type="NCBI Taxonomy" id="180498"/>
    <lineage>
        <taxon>Eukaryota</taxon>
        <taxon>Viridiplantae</taxon>
        <taxon>Streptophyta</taxon>
        <taxon>Embryophyta</taxon>
        <taxon>Tracheophyta</taxon>
        <taxon>Spermatophyta</taxon>
        <taxon>Magnoliopsida</taxon>
        <taxon>eudicotyledons</taxon>
        <taxon>Gunneridae</taxon>
        <taxon>Pentapetalae</taxon>
        <taxon>rosids</taxon>
        <taxon>fabids</taxon>
        <taxon>Malpighiales</taxon>
        <taxon>Euphorbiaceae</taxon>
        <taxon>Crotonoideae</taxon>
        <taxon>Jatropheae</taxon>
        <taxon>Jatropha</taxon>
    </lineage>
</organism>
<comment type="similarity">
    <text evidence="2 9">Belongs to the glycosyl hydrolase 28 family.</text>
</comment>
<evidence type="ECO:0000256" key="2">
    <source>
        <dbReference type="ARBA" id="ARBA00008834"/>
    </source>
</evidence>
<dbReference type="SUPFAM" id="SSF51126">
    <property type="entry name" value="Pectin lyase-like"/>
    <property type="match status" value="1"/>
</dbReference>
<comment type="subcellular location">
    <subcellularLocation>
        <location evidence="1">Secreted</location>
        <location evidence="1">Cell wall</location>
    </subcellularLocation>
</comment>
<dbReference type="GO" id="GO:0071555">
    <property type="term" value="P:cell wall organization"/>
    <property type="evidence" value="ECO:0007669"/>
    <property type="project" value="UniProtKB-KW"/>
</dbReference>
<dbReference type="InterPro" id="IPR012334">
    <property type="entry name" value="Pectin_lyas_fold"/>
</dbReference>
<dbReference type="Pfam" id="PF00295">
    <property type="entry name" value="Glyco_hydro_28"/>
    <property type="match status" value="1"/>
</dbReference>
<evidence type="ECO:0000256" key="5">
    <source>
        <dbReference type="ARBA" id="ARBA00022801"/>
    </source>
</evidence>
<keyword evidence="5 9" id="KW-0378">Hydrolase</keyword>
<keyword evidence="6 9" id="KW-0326">Glycosidase</keyword>
<dbReference type="InterPro" id="IPR000743">
    <property type="entry name" value="Glyco_hydro_28"/>
</dbReference>
<dbReference type="AlphaFoldDB" id="A0A067JZL5"/>
<keyword evidence="3" id="KW-0134">Cell wall</keyword>
<evidence type="ECO:0000256" key="8">
    <source>
        <dbReference type="PROSITE-ProRule" id="PRU10052"/>
    </source>
</evidence>
<keyword evidence="12" id="KW-1185">Reference proteome</keyword>
<dbReference type="SMART" id="SM00710">
    <property type="entry name" value="PbH1"/>
    <property type="match status" value="6"/>
</dbReference>
<reference evidence="11 12" key="1">
    <citation type="journal article" date="2014" name="PLoS ONE">
        <title>Global Analysis of Gene Expression Profiles in Physic Nut (Jatropha curcas L.) Seedlings Exposed to Salt Stress.</title>
        <authorList>
            <person name="Zhang L."/>
            <person name="Zhang C."/>
            <person name="Wu P."/>
            <person name="Chen Y."/>
            <person name="Li M."/>
            <person name="Jiang H."/>
            <person name="Wu G."/>
        </authorList>
    </citation>
    <scope>NUCLEOTIDE SEQUENCE [LARGE SCALE GENOMIC DNA]</scope>
    <source>
        <strain evidence="12">cv. GZQX0401</strain>
        <tissue evidence="11">Young leaves</tissue>
    </source>
</reference>
<keyword evidence="7" id="KW-0961">Cell wall biogenesis/degradation</keyword>
<evidence type="ECO:0000256" key="7">
    <source>
        <dbReference type="ARBA" id="ARBA00023316"/>
    </source>
</evidence>
<sequence>MAQVLTVTILSFFWIVTASSSFNVLDYGAIGDGKTDNSQAVLRAWEDLCGATRGTPTLIVPAGGTFLLKPVRFQGPCKSKNLHIQIQGTIVASNNINAWGKDKGSWLQFSDVNGLIIDGGGQIDGQGGLWWKFCKEDKGCSRPTALSFHNCNGLQLSGLKHLNSQRNHISINGCSDVNLFHLYITAPQDSPNTDGIDISASTHINIRNSVIRTGDDCIAINGFSSYINISGISCGPGHGISVGSLGKNGAYETVEEVHVQNCTFKGTQNGVRIKTWQGGAGYARKITFDNIILIASQNPIIIDQNYFCRFPYSAESSNVYISDVTYRNIRGSSSVERAIDLNCGRKRGCTNIVMDDIEIVPSSPGMHLHAFCNNAYGISTLASPTVPCLSNKFLDFFP</sequence>
<proteinExistence type="inferred from homology"/>
<dbReference type="InterPro" id="IPR011050">
    <property type="entry name" value="Pectin_lyase_fold/virulence"/>
</dbReference>
<dbReference type="STRING" id="180498.A0A067JZL5"/>
<dbReference type="PROSITE" id="PS00502">
    <property type="entry name" value="POLYGALACTURONASE"/>
    <property type="match status" value="1"/>
</dbReference>
<feature type="chain" id="PRO_5001639090" description="Polygalacturonase" evidence="10">
    <location>
        <begin position="22"/>
        <end position="398"/>
    </location>
</feature>
<dbReference type="PANTHER" id="PTHR31375">
    <property type="match status" value="1"/>
</dbReference>